<dbReference type="InterPro" id="IPR003838">
    <property type="entry name" value="ABC3_permease_C"/>
</dbReference>
<feature type="region of interest" description="Disordered" evidence="6">
    <location>
        <begin position="459"/>
        <end position="481"/>
    </location>
</feature>
<evidence type="ECO:0000256" key="6">
    <source>
        <dbReference type="SAM" id="MobiDB-lite"/>
    </source>
</evidence>
<sequence length="537" mass="57103">MYIIKNAIRNVSRNRGRNILIGIIIFIIVLSSCVGLSIMGAADKAKTSSLDTMTISAQISVDRQAMMSGGEDGEAPDPEAMRERLQSTESLSLSELEGYAQAEAVTDFYYSSSLSLNGSEELEAVSTSVQSESSDNGSSSEGERTDTGMMPGGDMPSGEMSGGGSMPGFVRGGMGTQGDFTVVGYGKEEAMTDFISGSSSITEGSFFDFNESDMNCVISDELATYNDLAVGDEITVENPNNEGETYILTVSGIYHNEQSSSNGEGMMGGFNPGNDAANRIYISYPSAESIISTSTSVATTSTDETTGLETTTALPEQVSGTYIFKDLDAYYAFEEQVRELGLSEDYQVTSTDVSSYENSLIPLENLSKMTSYFLIVVLGIGAVVLIVINMFAVRERKYEIGVLTAIGMKKGKVALSFLLETLLVTICAMVIGTGLGVALSGPVSNSLLKQQIESMSEQESQQEAAFGRPGGGMMDGQRGESGAAEESNYLDEVDASLNFTVLAQLIGIGLLLGIVAGMVAIVFILRYNPLDILVNRD</sequence>
<evidence type="ECO:0000256" key="4">
    <source>
        <dbReference type="ARBA" id="ARBA00022989"/>
    </source>
</evidence>
<dbReference type="InterPro" id="IPR025857">
    <property type="entry name" value="MacB_PCD"/>
</dbReference>
<dbReference type="Pfam" id="PF02687">
    <property type="entry name" value="FtsX"/>
    <property type="match status" value="1"/>
</dbReference>
<feature type="domain" description="ABC3 transporter permease C-terminal" evidence="8">
    <location>
        <begin position="373"/>
        <end position="529"/>
    </location>
</feature>
<dbReference type="EMBL" id="JAMZFV010000001">
    <property type="protein sequence ID" value="MCP1108855.1"/>
    <property type="molecule type" value="Genomic_DNA"/>
</dbReference>
<dbReference type="RefSeq" id="WP_262067759.1">
    <property type="nucleotide sequence ID" value="NZ_JAMXOC010000001.1"/>
</dbReference>
<evidence type="ECO:0000256" key="1">
    <source>
        <dbReference type="ARBA" id="ARBA00004651"/>
    </source>
</evidence>
<proteinExistence type="predicted"/>
<keyword evidence="4 7" id="KW-1133">Transmembrane helix</keyword>
<feature type="transmembrane region" description="Helical" evidence="7">
    <location>
        <begin position="372"/>
        <end position="392"/>
    </location>
</feature>
<evidence type="ECO:0000256" key="3">
    <source>
        <dbReference type="ARBA" id="ARBA00022692"/>
    </source>
</evidence>
<keyword evidence="5 7" id="KW-0472">Membrane</keyword>
<feature type="transmembrane region" description="Helical" evidence="7">
    <location>
        <begin position="20"/>
        <end position="42"/>
    </location>
</feature>
<protein>
    <submittedName>
        <fullName evidence="10">ABC transporter permease</fullName>
    </submittedName>
</protein>
<evidence type="ECO:0000313" key="11">
    <source>
        <dbReference type="Proteomes" id="UP001523565"/>
    </source>
</evidence>
<feature type="domain" description="MacB-like periplasmic core" evidence="9">
    <location>
        <begin position="177"/>
        <end position="299"/>
    </location>
</feature>
<dbReference type="PROSITE" id="PS51257">
    <property type="entry name" value="PROKAR_LIPOPROTEIN"/>
    <property type="match status" value="1"/>
</dbReference>
<evidence type="ECO:0000256" key="2">
    <source>
        <dbReference type="ARBA" id="ARBA00022475"/>
    </source>
</evidence>
<feature type="transmembrane region" description="Helical" evidence="7">
    <location>
        <begin position="501"/>
        <end position="525"/>
    </location>
</feature>
<organism evidence="10 11">
    <name type="scientific">Ohessyouella blattaphilus</name>
    <dbReference type="NCBI Taxonomy" id="2949333"/>
    <lineage>
        <taxon>Bacteria</taxon>
        <taxon>Bacillati</taxon>
        <taxon>Bacillota</taxon>
        <taxon>Clostridia</taxon>
        <taxon>Lachnospirales</taxon>
        <taxon>Lachnospiraceae</taxon>
        <taxon>Ohessyouella</taxon>
    </lineage>
</organism>
<accession>A0ABT1EDS5</accession>
<gene>
    <name evidence="10" type="ORF">NK118_01140</name>
</gene>
<dbReference type="InterPro" id="IPR050250">
    <property type="entry name" value="Macrolide_Exporter_MacB"/>
</dbReference>
<feature type="transmembrane region" description="Helical" evidence="7">
    <location>
        <begin position="413"/>
        <end position="439"/>
    </location>
</feature>
<feature type="compositionally biased region" description="Low complexity" evidence="6">
    <location>
        <begin position="148"/>
        <end position="159"/>
    </location>
</feature>
<feature type="region of interest" description="Disordered" evidence="6">
    <location>
        <begin position="121"/>
        <end position="163"/>
    </location>
</feature>
<name>A0ABT1EDS5_9FIRM</name>
<evidence type="ECO:0000256" key="5">
    <source>
        <dbReference type="ARBA" id="ARBA00023136"/>
    </source>
</evidence>
<keyword evidence="3 7" id="KW-0812">Transmembrane</keyword>
<dbReference type="Proteomes" id="UP001523565">
    <property type="component" value="Unassembled WGS sequence"/>
</dbReference>
<feature type="region of interest" description="Disordered" evidence="6">
    <location>
        <begin position="67"/>
        <end position="88"/>
    </location>
</feature>
<reference evidence="10 11" key="1">
    <citation type="journal article" date="2022" name="Genome Biol. Evol.">
        <title>Host diet, physiology and behaviors set the stage for Lachnospiraceae cladogenesis.</title>
        <authorList>
            <person name="Vera-Ponce De Leon A."/>
            <person name="Schneider M."/>
            <person name="Jahnes B.C."/>
            <person name="Sadowski V."/>
            <person name="Camuy-Velez L.A."/>
            <person name="Duan J."/>
            <person name="Sabree Z.L."/>
        </authorList>
    </citation>
    <scope>NUCLEOTIDE SEQUENCE [LARGE SCALE GENOMIC DNA]</scope>
    <source>
        <strain evidence="10 11">PAL227</strain>
    </source>
</reference>
<comment type="caution">
    <text evidence="10">The sequence shown here is derived from an EMBL/GenBank/DDBJ whole genome shotgun (WGS) entry which is preliminary data.</text>
</comment>
<dbReference type="PANTHER" id="PTHR30572">
    <property type="entry name" value="MEMBRANE COMPONENT OF TRANSPORTER-RELATED"/>
    <property type="match status" value="1"/>
</dbReference>
<feature type="compositionally biased region" description="Low complexity" evidence="6">
    <location>
        <begin position="128"/>
        <end position="140"/>
    </location>
</feature>
<keyword evidence="2" id="KW-1003">Cell membrane</keyword>
<evidence type="ECO:0000259" key="9">
    <source>
        <dbReference type="Pfam" id="PF12704"/>
    </source>
</evidence>
<comment type="subcellular location">
    <subcellularLocation>
        <location evidence="1">Cell membrane</location>
        <topology evidence="1">Multi-pass membrane protein</topology>
    </subcellularLocation>
</comment>
<keyword evidence="11" id="KW-1185">Reference proteome</keyword>
<evidence type="ECO:0000259" key="8">
    <source>
        <dbReference type="Pfam" id="PF02687"/>
    </source>
</evidence>
<dbReference type="Pfam" id="PF12704">
    <property type="entry name" value="MacB_PCD"/>
    <property type="match status" value="1"/>
</dbReference>
<dbReference type="PANTHER" id="PTHR30572:SF9">
    <property type="entry name" value="ABC TRANSPORTER PERMEASE PROTEIN"/>
    <property type="match status" value="1"/>
</dbReference>
<evidence type="ECO:0000313" key="10">
    <source>
        <dbReference type="EMBL" id="MCP1108855.1"/>
    </source>
</evidence>
<evidence type="ECO:0000256" key="7">
    <source>
        <dbReference type="SAM" id="Phobius"/>
    </source>
</evidence>